<comment type="caution">
    <text evidence="1">The sequence shown here is derived from an EMBL/GenBank/DDBJ whole genome shotgun (WGS) entry which is preliminary data.</text>
</comment>
<organism evidence="1 2">
    <name type="scientific">Lasiodiplodia mahajangana</name>
    <dbReference type="NCBI Taxonomy" id="1108764"/>
    <lineage>
        <taxon>Eukaryota</taxon>
        <taxon>Fungi</taxon>
        <taxon>Dikarya</taxon>
        <taxon>Ascomycota</taxon>
        <taxon>Pezizomycotina</taxon>
        <taxon>Dothideomycetes</taxon>
        <taxon>Dothideomycetes incertae sedis</taxon>
        <taxon>Botryosphaeriales</taxon>
        <taxon>Botryosphaeriaceae</taxon>
        <taxon>Lasiodiplodia</taxon>
    </lineage>
</organism>
<proteinExistence type="predicted"/>
<name>A0ACC2JDM7_9PEZI</name>
<dbReference type="EMBL" id="JAPUUL010002333">
    <property type="protein sequence ID" value="KAJ8125491.1"/>
    <property type="molecule type" value="Genomic_DNA"/>
</dbReference>
<protein>
    <submittedName>
        <fullName evidence="1">Uncharacterized protein</fullName>
    </submittedName>
</protein>
<keyword evidence="2" id="KW-1185">Reference proteome</keyword>
<evidence type="ECO:0000313" key="1">
    <source>
        <dbReference type="EMBL" id="KAJ8125491.1"/>
    </source>
</evidence>
<sequence length="157" mass="17418">MLAELDVQLLIASIVDPTSQPTSGSPDYLRGLSTCDGDPAAEIILIGDLSQPEQDSWHHGDFFWPENIPSVDVSEFAYWAVRDTTPNTKSQASTIANTKEDAVNALKRNISRDVLERRAHALIDIILHPELCSRKRRAQHVILVGYGYGGLLCQHVR</sequence>
<dbReference type="Proteomes" id="UP001153332">
    <property type="component" value="Unassembled WGS sequence"/>
</dbReference>
<reference evidence="1" key="1">
    <citation type="submission" date="2022-12" db="EMBL/GenBank/DDBJ databases">
        <title>Genome Sequence of Lasiodiplodia mahajangana.</title>
        <authorList>
            <person name="Buettner E."/>
        </authorList>
    </citation>
    <scope>NUCLEOTIDE SEQUENCE</scope>
    <source>
        <strain evidence="1">VT137</strain>
    </source>
</reference>
<accession>A0ACC2JDM7</accession>
<evidence type="ECO:0000313" key="2">
    <source>
        <dbReference type="Proteomes" id="UP001153332"/>
    </source>
</evidence>
<gene>
    <name evidence="1" type="ORF">O1611_g8147</name>
</gene>